<feature type="transmembrane region" description="Helical" evidence="5">
    <location>
        <begin position="152"/>
        <end position="172"/>
    </location>
</feature>
<reference evidence="7 8" key="1">
    <citation type="submission" date="2015-03" db="EMBL/GenBank/DDBJ databases">
        <authorList>
            <person name="Murphy D."/>
        </authorList>
    </citation>
    <scope>NUCLEOTIDE SEQUENCE [LARGE SCALE GENOMIC DNA]</scope>
    <source>
        <strain evidence="7 8">DSM 44277</strain>
    </source>
</reference>
<accession>A0A0U0WB93</accession>
<evidence type="ECO:0000256" key="3">
    <source>
        <dbReference type="ARBA" id="ARBA00022989"/>
    </source>
</evidence>
<evidence type="ECO:0000256" key="2">
    <source>
        <dbReference type="ARBA" id="ARBA00022692"/>
    </source>
</evidence>
<dbReference type="OrthoDB" id="5198202at2"/>
<feature type="domain" description="Integral membrane bound transporter" evidence="6">
    <location>
        <begin position="40"/>
        <end position="165"/>
    </location>
</feature>
<evidence type="ECO:0000313" key="8">
    <source>
        <dbReference type="Proteomes" id="UP000198875"/>
    </source>
</evidence>
<feature type="transmembrane region" description="Helical" evidence="5">
    <location>
        <begin position="27"/>
        <end position="44"/>
    </location>
</feature>
<feature type="transmembrane region" description="Helical" evidence="5">
    <location>
        <begin position="128"/>
        <end position="146"/>
    </location>
</feature>
<name>A0A0U0WB93_MYCBE</name>
<evidence type="ECO:0000256" key="1">
    <source>
        <dbReference type="ARBA" id="ARBA00004141"/>
    </source>
</evidence>
<proteinExistence type="predicted"/>
<evidence type="ECO:0000256" key="5">
    <source>
        <dbReference type="SAM" id="Phobius"/>
    </source>
</evidence>
<dbReference type="RefSeq" id="WP_085179877.1">
    <property type="nucleotide sequence ID" value="NZ_CSTD01000004.1"/>
</dbReference>
<dbReference type="InterPro" id="IPR049453">
    <property type="entry name" value="Memb_transporter_dom"/>
</dbReference>
<organism evidence="7 8">
    <name type="scientific">Mycobacterium bohemicum DSM 44277</name>
    <dbReference type="NCBI Taxonomy" id="1236609"/>
    <lineage>
        <taxon>Bacteria</taxon>
        <taxon>Bacillati</taxon>
        <taxon>Actinomycetota</taxon>
        <taxon>Actinomycetes</taxon>
        <taxon>Mycobacteriales</taxon>
        <taxon>Mycobacteriaceae</taxon>
        <taxon>Mycobacterium</taxon>
    </lineage>
</organism>
<protein>
    <submittedName>
        <fullName evidence="7">Transmembrane alanine and valine and leucine rich protein</fullName>
    </submittedName>
</protein>
<sequence>MSAARPAVPSSVSAAARAGYKRLRGRSFNLLQTATAAGLAWYLTHDLLGHPQPFFAPIAAAVCLSITNVLRAQRAVQMMIGVTLGIGLGTLVERVLGPGAVSIAVAALLALCVAVVIGTGFIGQGMMFANQTVVSSILVIALYRSGVGLERVVDALIGGLLAIVFAVLLFPADPLKVLRRARVGVLGVLYDVLSRTADVAAGRSAVAPDWPLSVVDRVHAQLGGLIEARTTARQVVRISPRRWGLRDVVQAADRQAVYVALLAGSVVQLARAVAGPAPPPVHTVLVELAAAAALAETDPAGASAYTAAARHCASELQAKASEKAEVVLADVVSACVDDVQRVIDLRQV</sequence>
<evidence type="ECO:0000313" key="7">
    <source>
        <dbReference type="EMBL" id="CPR12290.1"/>
    </source>
</evidence>
<evidence type="ECO:0000256" key="4">
    <source>
        <dbReference type="ARBA" id="ARBA00023136"/>
    </source>
</evidence>
<keyword evidence="2 5" id="KW-0812">Transmembrane</keyword>
<feature type="transmembrane region" description="Helical" evidence="5">
    <location>
        <begin position="50"/>
        <end position="70"/>
    </location>
</feature>
<dbReference type="EMBL" id="CSTD01000004">
    <property type="protein sequence ID" value="CPR12290.1"/>
    <property type="molecule type" value="Genomic_DNA"/>
</dbReference>
<gene>
    <name evidence="7" type="ORF">BN971_03584</name>
</gene>
<keyword evidence="4 5" id="KW-0472">Membrane</keyword>
<dbReference type="GO" id="GO:0016020">
    <property type="term" value="C:membrane"/>
    <property type="evidence" value="ECO:0007669"/>
    <property type="project" value="UniProtKB-SubCell"/>
</dbReference>
<keyword evidence="3 5" id="KW-1133">Transmembrane helix</keyword>
<comment type="subcellular location">
    <subcellularLocation>
        <location evidence="1">Membrane</location>
        <topology evidence="1">Multi-pass membrane protein</topology>
    </subcellularLocation>
</comment>
<feature type="transmembrane region" description="Helical" evidence="5">
    <location>
        <begin position="98"/>
        <end position="121"/>
    </location>
</feature>
<evidence type="ECO:0000259" key="6">
    <source>
        <dbReference type="Pfam" id="PF13515"/>
    </source>
</evidence>
<dbReference type="AlphaFoldDB" id="A0A0U0WB93"/>
<dbReference type="Proteomes" id="UP000198875">
    <property type="component" value="Unassembled WGS sequence"/>
</dbReference>
<dbReference type="Pfam" id="PF13515">
    <property type="entry name" value="FUSC_2"/>
    <property type="match status" value="1"/>
</dbReference>